<evidence type="ECO:0000259" key="2">
    <source>
        <dbReference type="Pfam" id="PF13193"/>
    </source>
</evidence>
<dbReference type="Gene3D" id="3.30.300.30">
    <property type="match status" value="1"/>
</dbReference>
<feature type="domain" description="AMP-dependent synthetase/ligase" evidence="1">
    <location>
        <begin position="36"/>
        <end position="368"/>
    </location>
</feature>
<evidence type="ECO:0000313" key="4">
    <source>
        <dbReference type="Proteomes" id="UP000245890"/>
    </source>
</evidence>
<organism evidence="3 4">
    <name type="scientific">Sphingomonas pokkalii</name>
    <dbReference type="NCBI Taxonomy" id="2175090"/>
    <lineage>
        <taxon>Bacteria</taxon>
        <taxon>Pseudomonadati</taxon>
        <taxon>Pseudomonadota</taxon>
        <taxon>Alphaproteobacteria</taxon>
        <taxon>Sphingomonadales</taxon>
        <taxon>Sphingomonadaceae</taxon>
        <taxon>Sphingomonas</taxon>
    </lineage>
</organism>
<dbReference type="InterPro" id="IPR042099">
    <property type="entry name" value="ANL_N_sf"/>
</dbReference>
<dbReference type="AlphaFoldDB" id="A0A2U0SBD0"/>
<dbReference type="InterPro" id="IPR000873">
    <property type="entry name" value="AMP-dep_synth/lig_dom"/>
</dbReference>
<dbReference type="InterPro" id="IPR025110">
    <property type="entry name" value="AMP-bd_C"/>
</dbReference>
<dbReference type="PANTHER" id="PTHR24096:SF323">
    <property type="entry name" value="BLR3536 PROTEIN"/>
    <property type="match status" value="1"/>
</dbReference>
<dbReference type="InterPro" id="IPR045851">
    <property type="entry name" value="AMP-bd_C_sf"/>
</dbReference>
<proteinExistence type="predicted"/>
<dbReference type="GO" id="GO:0016405">
    <property type="term" value="F:CoA-ligase activity"/>
    <property type="evidence" value="ECO:0007669"/>
    <property type="project" value="TreeGrafter"/>
</dbReference>
<dbReference type="OrthoDB" id="9803968at2"/>
<feature type="domain" description="AMP-binding enzyme C-terminal" evidence="2">
    <location>
        <begin position="420"/>
        <end position="489"/>
    </location>
</feature>
<dbReference type="Pfam" id="PF13193">
    <property type="entry name" value="AMP-binding_C"/>
    <property type="match status" value="1"/>
</dbReference>
<dbReference type="Pfam" id="PF00501">
    <property type="entry name" value="AMP-binding"/>
    <property type="match status" value="1"/>
</dbReference>
<dbReference type="EMBL" id="QENQ01000001">
    <property type="protein sequence ID" value="PVX28634.1"/>
    <property type="molecule type" value="Genomic_DNA"/>
</dbReference>
<evidence type="ECO:0000313" key="3">
    <source>
        <dbReference type="EMBL" id="PVX28634.1"/>
    </source>
</evidence>
<dbReference type="Gene3D" id="3.40.50.12780">
    <property type="entry name" value="N-terminal domain of ligase-like"/>
    <property type="match status" value="1"/>
</dbReference>
<dbReference type="RefSeq" id="WP_116468082.1">
    <property type="nucleotide sequence ID" value="NZ_QENQ01000001.1"/>
</dbReference>
<protein>
    <submittedName>
        <fullName evidence="3">AMP-dependent synthetase</fullName>
    </submittedName>
</protein>
<comment type="caution">
    <text evidence="3">The sequence shown here is derived from an EMBL/GenBank/DDBJ whole genome shotgun (WGS) entry which is preliminary data.</text>
</comment>
<name>A0A2U0SBD0_9SPHN</name>
<evidence type="ECO:0000259" key="1">
    <source>
        <dbReference type="Pfam" id="PF00501"/>
    </source>
</evidence>
<accession>A0A2U0SBD0</accession>
<sequence length="511" mass="54978">MPGHVTRVSISGLDAYLDEDGRPRDGAPLGMLLSAYAERNGDATALVLGGQQLSFAALDRAANRLARHLQSIGVGQGDRVVVCMRNRPECIQAMYAAWKLGATPCPISFRLVQAEFDAILALVDPRCLVGDSQTPSASCAFVNVDTVSLQDLPGEPLPPAIAQPGKILASGGSTGRPKLIVDPLPSTWGADKASIFRPSGITILNGGPLYHTGPYNYAILPLAEGSKVVCMEQFDPVEWLRLVEAHRPHSVNMVPTMMSRIAKLPVEITQAADLGSIQVLFHAAAPCPPDIKRWWIDRIGAQHVLEVYGGTERIGATMIFGDEWLAHPGSVGRPVSGDEIVILDDAGNQLPPHQVGEVHFRRPAVGPGTKYSYIGADSRIRGELDGFGDHGWLDADGYLYIADRRTDMVVVAGMNVYPAEIEAAIESHAAVLCCAVIGLPDADRGNRLHAIVELRGGIAAPEDGLAFLAGVFERLSPFKRPRSVEFTHDRIRDDAGKVRRGDLRAARVARM</sequence>
<gene>
    <name evidence="3" type="ORF">DD559_04220</name>
</gene>
<dbReference type="Proteomes" id="UP000245890">
    <property type="component" value="Unassembled WGS sequence"/>
</dbReference>
<dbReference type="SUPFAM" id="SSF56801">
    <property type="entry name" value="Acetyl-CoA synthetase-like"/>
    <property type="match status" value="1"/>
</dbReference>
<keyword evidence="4" id="KW-1185">Reference proteome</keyword>
<reference evidence="3 4" key="1">
    <citation type="submission" date="2018-05" db="EMBL/GenBank/DDBJ databases">
        <title>Description of Sphingomonas pokkalii sp nov, isolated from the rhizosphere of saline tolerant pokkali rice and its draft genome analysis.</title>
        <authorList>
            <person name="Menon R."/>
            <person name="Kumari S."/>
            <person name="Rameshkumar N."/>
        </authorList>
    </citation>
    <scope>NUCLEOTIDE SEQUENCE [LARGE SCALE GENOMIC DNA]</scope>
    <source>
        <strain evidence="3 4">L3B27</strain>
    </source>
</reference>
<dbReference type="PANTHER" id="PTHR24096">
    <property type="entry name" value="LONG-CHAIN-FATTY-ACID--COA LIGASE"/>
    <property type="match status" value="1"/>
</dbReference>